<keyword evidence="6 10" id="KW-0067">ATP-binding</keyword>
<dbReference type="Pfam" id="PF00271">
    <property type="entry name" value="Helicase_C"/>
    <property type="match status" value="1"/>
</dbReference>
<dbReference type="STRING" id="59925.EU91_1087"/>
<dbReference type="SMART" id="SM00487">
    <property type="entry name" value="DEXDc"/>
    <property type="match status" value="1"/>
</dbReference>
<dbReference type="RefSeq" id="WP_032524576.1">
    <property type="nucleotide sequence ID" value="NZ_CP138934.1"/>
</dbReference>
<feature type="region of interest" description="Disordered" evidence="11">
    <location>
        <begin position="1"/>
        <end position="31"/>
    </location>
</feature>
<feature type="domain" description="Helicase ATP-binding" evidence="12">
    <location>
        <begin position="82"/>
        <end position="254"/>
    </location>
</feature>
<dbReference type="InterPro" id="IPR027417">
    <property type="entry name" value="P-loop_NTPase"/>
</dbReference>
<dbReference type="PROSITE" id="PS51192">
    <property type="entry name" value="HELICASE_ATP_BIND_1"/>
    <property type="match status" value="1"/>
</dbReference>
<dbReference type="PROSITE" id="PS51194">
    <property type="entry name" value="HELICASE_CTER"/>
    <property type="match status" value="1"/>
</dbReference>
<accession>A0A0A1ZGG9</accession>
<dbReference type="eggNOG" id="COG0513">
    <property type="taxonomic scope" value="Bacteria"/>
</dbReference>
<feature type="domain" description="Helicase C-terminal" evidence="13">
    <location>
        <begin position="280"/>
        <end position="424"/>
    </location>
</feature>
<name>A0A0A1ZGG9_PROMR</name>
<evidence type="ECO:0000256" key="5">
    <source>
        <dbReference type="ARBA" id="ARBA00022806"/>
    </source>
</evidence>
<feature type="compositionally biased region" description="Low complexity" evidence="11">
    <location>
        <begin position="506"/>
        <end position="521"/>
    </location>
</feature>
<dbReference type="InterPro" id="IPR050079">
    <property type="entry name" value="DEAD_box_RNA_helicase"/>
</dbReference>
<evidence type="ECO:0000256" key="6">
    <source>
        <dbReference type="ARBA" id="ARBA00022840"/>
    </source>
</evidence>
<dbReference type="Gene3D" id="3.30.70.330">
    <property type="match status" value="1"/>
</dbReference>
<dbReference type="AlphaFoldDB" id="A0A0A1ZGG9"/>
<dbReference type="CDD" id="cd18787">
    <property type="entry name" value="SF2_C_DEAD"/>
    <property type="match status" value="1"/>
</dbReference>
<evidence type="ECO:0000256" key="3">
    <source>
        <dbReference type="ARBA" id="ARBA00022741"/>
    </source>
</evidence>
<dbReference type="Pfam" id="PF00270">
    <property type="entry name" value="DEAD"/>
    <property type="match status" value="1"/>
</dbReference>
<evidence type="ECO:0000256" key="1">
    <source>
        <dbReference type="ARBA" id="ARBA00012552"/>
    </source>
</evidence>
<dbReference type="InterPro" id="IPR014014">
    <property type="entry name" value="RNA_helicase_DEAD_Q_motif"/>
</dbReference>
<dbReference type="InterPro" id="IPR014001">
    <property type="entry name" value="Helicase_ATP-bd"/>
</dbReference>
<evidence type="ECO:0000259" key="12">
    <source>
        <dbReference type="PROSITE" id="PS51192"/>
    </source>
</evidence>
<gene>
    <name evidence="15" type="ORF">EU91_1087</name>
</gene>
<keyword evidence="2" id="KW-0963">Cytoplasm</keyword>
<dbReference type="GO" id="GO:0003723">
    <property type="term" value="F:RNA binding"/>
    <property type="evidence" value="ECO:0007669"/>
    <property type="project" value="UniProtKB-ARBA"/>
</dbReference>
<evidence type="ECO:0000256" key="9">
    <source>
        <dbReference type="PROSITE-ProRule" id="PRU00552"/>
    </source>
</evidence>
<sequence>MALKKDSNSLGSEQEKSQNQDSSPLELKNLDNKKEIESQLLDVTKGDDNENGFIDFGFNQSILNSLINKGYKNPTPIQKAAIPELMLGRDLLGQAQTGTGKTAAFALPLIEKLTDNKELNAKVLVMTPTRELATQVAESFKSYSSESSNFKTVAIYGGTDYRNQISALKRKVDVVVGTPGRIMDHIRQGTFKIKDINCLVLDEADEMLNMGFLEDIEWIIDQLPENKQMVLFSATMPSEIRNIAKKYLNDPAEILIKSVKKETQLISQKFLYVQRHHKLDALKRILELNNEGVIIFVRTKLLTTSIAEALENSGHTVAVLNGDIPQNQRENTVDRLKKGFINILVATDVAARGLDVERIKLVVNYDFPFDKETYTHRIGRTGRAGRSGEAILFVNQREKHFLRNLENSTRTKIEEINIPSNKIINEKRMEKLIDSVNESSLAKDENEENKALIIDLLDNLKEKYSMDDSNIAMAAINLVIGNKSFFVNEDDSWINKQNNTDRNRSNRNSNNRMRNSNRRNNYQNDSFETYKFNFGKFDGVRVANIISSICNSTNINGRSIGKIQIFNDYSLVDLPRDLHRETKNKLKKIKVRN</sequence>
<evidence type="ECO:0000256" key="2">
    <source>
        <dbReference type="ARBA" id="ARBA00022490"/>
    </source>
</evidence>
<dbReference type="InterPro" id="IPR011545">
    <property type="entry name" value="DEAD/DEAH_box_helicase_dom"/>
</dbReference>
<feature type="compositionally biased region" description="Basic and acidic residues" evidence="11">
    <location>
        <begin position="1"/>
        <end position="18"/>
    </location>
</feature>
<protein>
    <recommendedName>
        <fullName evidence="1">RNA helicase</fullName>
        <ecNumber evidence="1">3.6.4.13</ecNumber>
    </recommendedName>
</protein>
<dbReference type="OrthoDB" id="9805696at2"/>
<reference evidence="16" key="1">
    <citation type="journal article" date="2014" name="Sci. Data">
        <title>Genomes of diverse isolates of the marine cyanobacterium Prochlorococcus.</title>
        <authorList>
            <person name="Biller S."/>
            <person name="Berube P."/>
            <person name="Thompson J."/>
            <person name="Kelly L."/>
            <person name="Roggensack S."/>
            <person name="Awad L."/>
            <person name="Roache-Johnson K."/>
            <person name="Ding H."/>
            <person name="Giovannoni S.J."/>
            <person name="Moore L.R."/>
            <person name="Chisholm S.W."/>
        </authorList>
    </citation>
    <scope>NUCLEOTIDE SEQUENCE [LARGE SCALE GENOMIC DNA]</scope>
    <source>
        <strain evidence="16">GP2</strain>
    </source>
</reference>
<evidence type="ECO:0000256" key="10">
    <source>
        <dbReference type="RuleBase" id="RU000492"/>
    </source>
</evidence>
<organism evidence="15 16">
    <name type="scientific">Prochlorococcus marinus str. GP2</name>
    <dbReference type="NCBI Taxonomy" id="59925"/>
    <lineage>
        <taxon>Bacteria</taxon>
        <taxon>Bacillati</taxon>
        <taxon>Cyanobacteriota</taxon>
        <taxon>Cyanophyceae</taxon>
        <taxon>Synechococcales</taxon>
        <taxon>Prochlorococcaceae</taxon>
        <taxon>Prochlorococcus</taxon>
    </lineage>
</organism>
<dbReference type="Proteomes" id="UP000030598">
    <property type="component" value="Unassembled WGS sequence"/>
</dbReference>
<dbReference type="EC" id="3.6.4.13" evidence="1"/>
<proteinExistence type="inferred from homology"/>
<dbReference type="GO" id="GO:0016787">
    <property type="term" value="F:hydrolase activity"/>
    <property type="evidence" value="ECO:0007669"/>
    <property type="project" value="UniProtKB-KW"/>
</dbReference>
<feature type="domain" description="DEAD-box RNA helicase Q" evidence="14">
    <location>
        <begin position="51"/>
        <end position="79"/>
    </location>
</feature>
<evidence type="ECO:0000256" key="11">
    <source>
        <dbReference type="SAM" id="MobiDB-lite"/>
    </source>
</evidence>
<dbReference type="InterPro" id="IPR000629">
    <property type="entry name" value="RNA-helicase_DEAD-box_CS"/>
</dbReference>
<evidence type="ECO:0000259" key="14">
    <source>
        <dbReference type="PROSITE" id="PS51195"/>
    </source>
</evidence>
<evidence type="ECO:0000256" key="7">
    <source>
        <dbReference type="ARBA" id="ARBA00038437"/>
    </source>
</evidence>
<dbReference type="Pfam" id="PF03880">
    <property type="entry name" value="DbpA"/>
    <property type="match status" value="1"/>
</dbReference>
<keyword evidence="3 10" id="KW-0547">Nucleotide-binding</keyword>
<dbReference type="EMBL" id="JNAH01000005">
    <property type="protein sequence ID" value="KGF87358.1"/>
    <property type="molecule type" value="Genomic_DNA"/>
</dbReference>
<dbReference type="PROSITE" id="PS51195">
    <property type="entry name" value="Q_MOTIF"/>
    <property type="match status" value="1"/>
</dbReference>
<evidence type="ECO:0000256" key="4">
    <source>
        <dbReference type="ARBA" id="ARBA00022801"/>
    </source>
</evidence>
<dbReference type="FunFam" id="3.40.50.300:FF:000108">
    <property type="entry name" value="ATP-dependent RNA helicase RhlE"/>
    <property type="match status" value="1"/>
</dbReference>
<evidence type="ECO:0000256" key="8">
    <source>
        <dbReference type="ARBA" id="ARBA00047984"/>
    </source>
</evidence>
<dbReference type="SUPFAM" id="SSF52540">
    <property type="entry name" value="P-loop containing nucleoside triphosphate hydrolases"/>
    <property type="match status" value="1"/>
</dbReference>
<evidence type="ECO:0000313" key="15">
    <source>
        <dbReference type="EMBL" id="KGF87358.1"/>
    </source>
</evidence>
<feature type="region of interest" description="Disordered" evidence="11">
    <location>
        <begin position="496"/>
        <end position="522"/>
    </location>
</feature>
<keyword evidence="4 10" id="KW-0378">Hydrolase</keyword>
<keyword evidence="5 10" id="KW-0347">Helicase</keyword>
<dbReference type="InterPro" id="IPR005580">
    <property type="entry name" value="DbpA/CsdA_RNA-bd_dom"/>
</dbReference>
<comment type="similarity">
    <text evidence="7 10">Belongs to the DEAD box helicase family.</text>
</comment>
<dbReference type="GO" id="GO:0005524">
    <property type="term" value="F:ATP binding"/>
    <property type="evidence" value="ECO:0007669"/>
    <property type="project" value="UniProtKB-KW"/>
</dbReference>
<dbReference type="CDD" id="cd00268">
    <property type="entry name" value="DEADc"/>
    <property type="match status" value="1"/>
</dbReference>
<comment type="catalytic activity">
    <reaction evidence="8">
        <text>ATP + H2O = ADP + phosphate + H(+)</text>
        <dbReference type="Rhea" id="RHEA:13065"/>
        <dbReference type="ChEBI" id="CHEBI:15377"/>
        <dbReference type="ChEBI" id="CHEBI:15378"/>
        <dbReference type="ChEBI" id="CHEBI:30616"/>
        <dbReference type="ChEBI" id="CHEBI:43474"/>
        <dbReference type="ChEBI" id="CHEBI:456216"/>
        <dbReference type="EC" id="3.6.4.13"/>
    </reaction>
</comment>
<dbReference type="InterPro" id="IPR012677">
    <property type="entry name" value="Nucleotide-bd_a/b_plait_sf"/>
</dbReference>
<dbReference type="Gene3D" id="3.40.50.300">
    <property type="entry name" value="P-loop containing nucleotide triphosphate hydrolases"/>
    <property type="match status" value="2"/>
</dbReference>
<dbReference type="PANTHER" id="PTHR47959:SF13">
    <property type="entry name" value="ATP-DEPENDENT RNA HELICASE RHLE"/>
    <property type="match status" value="1"/>
</dbReference>
<comment type="caution">
    <text evidence="15">The sequence shown here is derived from an EMBL/GenBank/DDBJ whole genome shotgun (WGS) entry which is preliminary data.</text>
</comment>
<dbReference type="SMART" id="SM00490">
    <property type="entry name" value="HELICc"/>
    <property type="match status" value="1"/>
</dbReference>
<dbReference type="InterPro" id="IPR001650">
    <property type="entry name" value="Helicase_C-like"/>
</dbReference>
<dbReference type="GO" id="GO:0003724">
    <property type="term" value="F:RNA helicase activity"/>
    <property type="evidence" value="ECO:0007669"/>
    <property type="project" value="UniProtKB-EC"/>
</dbReference>
<dbReference type="PANTHER" id="PTHR47959">
    <property type="entry name" value="ATP-DEPENDENT RNA HELICASE RHLE-RELATED"/>
    <property type="match status" value="1"/>
</dbReference>
<dbReference type="GO" id="GO:0005829">
    <property type="term" value="C:cytosol"/>
    <property type="evidence" value="ECO:0007669"/>
    <property type="project" value="TreeGrafter"/>
</dbReference>
<dbReference type="PROSITE" id="PS00039">
    <property type="entry name" value="DEAD_ATP_HELICASE"/>
    <property type="match status" value="1"/>
</dbReference>
<evidence type="ECO:0000313" key="16">
    <source>
        <dbReference type="Proteomes" id="UP000030598"/>
    </source>
</evidence>
<evidence type="ECO:0000259" key="13">
    <source>
        <dbReference type="PROSITE" id="PS51194"/>
    </source>
</evidence>
<dbReference type="InterPro" id="IPR044742">
    <property type="entry name" value="DEAD/DEAH_RhlB"/>
</dbReference>
<feature type="short sequence motif" description="Q motif" evidence="9">
    <location>
        <begin position="51"/>
        <end position="79"/>
    </location>
</feature>